<feature type="transmembrane region" description="Helical" evidence="1">
    <location>
        <begin position="265"/>
        <end position="286"/>
    </location>
</feature>
<dbReference type="PATRIC" id="fig|1566026.4.peg.3080"/>
<gene>
    <name evidence="2" type="ORF">OB69_06265</name>
</gene>
<evidence type="ECO:0000256" key="1">
    <source>
        <dbReference type="SAM" id="Phobius"/>
    </source>
</evidence>
<feature type="transmembrane region" description="Helical" evidence="1">
    <location>
        <begin position="239"/>
        <end position="259"/>
    </location>
</feature>
<organism evidence="2 3">
    <name type="scientific">Roseivirga seohaensis subsp. aquiponti</name>
    <dbReference type="NCBI Taxonomy" id="1566026"/>
    <lineage>
        <taxon>Bacteria</taxon>
        <taxon>Pseudomonadati</taxon>
        <taxon>Bacteroidota</taxon>
        <taxon>Cytophagia</taxon>
        <taxon>Cytophagales</taxon>
        <taxon>Roseivirgaceae</taxon>
        <taxon>Roseivirga</taxon>
    </lineage>
</organism>
<keyword evidence="1" id="KW-0472">Membrane</keyword>
<reference evidence="3" key="1">
    <citation type="submission" date="2014-11" db="EMBL/GenBank/DDBJ databases">
        <title>Genome sequencing of Roseivirga sp. D-25.</title>
        <authorList>
            <person name="Selvaratnam C."/>
            <person name="Thevarajoo S."/>
            <person name="Goh K.M."/>
            <person name="Eee R."/>
            <person name="Chan K.-G."/>
            <person name="Chong C.S."/>
        </authorList>
    </citation>
    <scope>NUCLEOTIDE SEQUENCE [LARGE SCALE GENOMIC DNA]</scope>
    <source>
        <strain evidence="3">D-25</strain>
    </source>
</reference>
<feature type="transmembrane region" description="Helical" evidence="1">
    <location>
        <begin position="140"/>
        <end position="160"/>
    </location>
</feature>
<keyword evidence="1" id="KW-0812">Transmembrane</keyword>
<feature type="transmembrane region" description="Helical" evidence="1">
    <location>
        <begin position="479"/>
        <end position="497"/>
    </location>
</feature>
<dbReference type="OrthoDB" id="442385at2"/>
<feature type="transmembrane region" description="Helical" evidence="1">
    <location>
        <begin position="100"/>
        <end position="128"/>
    </location>
</feature>
<protein>
    <recommendedName>
        <fullName evidence="4">Polysaccharide biosynthesis protein C-terminal domain-containing protein</fullName>
    </recommendedName>
</protein>
<feature type="transmembrane region" description="Helical" evidence="1">
    <location>
        <begin position="213"/>
        <end position="232"/>
    </location>
</feature>
<feature type="transmembrane region" description="Helical" evidence="1">
    <location>
        <begin position="447"/>
        <end position="467"/>
    </location>
</feature>
<evidence type="ECO:0008006" key="4">
    <source>
        <dbReference type="Google" id="ProtNLM"/>
    </source>
</evidence>
<name>A0A0L8AMB5_9BACT</name>
<comment type="caution">
    <text evidence="2">The sequence shown here is derived from an EMBL/GenBank/DDBJ whole genome shotgun (WGS) entry which is preliminary data.</text>
</comment>
<keyword evidence="1" id="KW-1133">Transmembrane helix</keyword>
<feature type="transmembrane region" description="Helical" evidence="1">
    <location>
        <begin position="406"/>
        <end position="427"/>
    </location>
</feature>
<evidence type="ECO:0000313" key="3">
    <source>
        <dbReference type="Proteomes" id="UP000036908"/>
    </source>
</evidence>
<proteinExistence type="predicted"/>
<feature type="transmembrane region" description="Helical" evidence="1">
    <location>
        <begin position="186"/>
        <end position="207"/>
    </location>
</feature>
<accession>A0A0L8AMB5</accession>
<feature type="transmembrane region" description="Helical" evidence="1">
    <location>
        <begin position="503"/>
        <end position="521"/>
    </location>
</feature>
<keyword evidence="3" id="KW-1185">Reference proteome</keyword>
<sequence>MMDFESKIERLGLDVYDKVGKPVNVNVVRAMLESMSIRAVDAKTDYGVDDLQELARMVFSQITSADFIAAHPSKLKVNDQFKSEVTSASDYLRIKTKYFFYYYPLGLFHGLPVFIQILTIILFGYSLWTYVGFNQLQSTAVVLGVIFGLVGTGGFVQVIGRQISHYWYNNDFVMARKSTIKVIKDGLLFMSVLSVLLLVVNFFANIYPYRFLYIVYIYSFSIGILLLISAVFHPLKQRWMITVAFVLATGLALSLKLFTNIDTYFTHWIGIWVAIILMVIYLNYFFNKKMKATRNVSRATSKTAVMIYRNYRYFFYGLLFFVFIFIDRILAWSTSADGLLPYAVYYEKNYEVGMDIAILIFFLLVGVLEFSIASFSTLSDLLQKQIPYNQPQVFNRKSLKTYWEHVQILLITGVVMIALLYTVIWVWFGYERAFNETLSPISIKVSILGGLGYILLAWGMLNSLYLFTLNKPTKPLKAIMVASVVNLVVGLFLSRLVSYEYSVVGMLVGSTTFMLLTLKSVTEFFKNLDYYYYAAY</sequence>
<dbReference type="Proteomes" id="UP000036908">
    <property type="component" value="Unassembled WGS sequence"/>
</dbReference>
<evidence type="ECO:0000313" key="2">
    <source>
        <dbReference type="EMBL" id="KOF03484.1"/>
    </source>
</evidence>
<dbReference type="EMBL" id="JSVA01000007">
    <property type="protein sequence ID" value="KOF03484.1"/>
    <property type="molecule type" value="Genomic_DNA"/>
</dbReference>
<feature type="transmembrane region" description="Helical" evidence="1">
    <location>
        <begin position="352"/>
        <end position="375"/>
    </location>
</feature>
<dbReference type="RefSeq" id="WP_053222848.1">
    <property type="nucleotide sequence ID" value="NZ_JSVA01000007.1"/>
</dbReference>
<dbReference type="AlphaFoldDB" id="A0A0L8AMB5"/>
<feature type="transmembrane region" description="Helical" evidence="1">
    <location>
        <begin position="313"/>
        <end position="332"/>
    </location>
</feature>